<reference evidence="3" key="2">
    <citation type="submission" date="2025-08" db="UniProtKB">
        <authorList>
            <consortium name="Ensembl"/>
        </authorList>
    </citation>
    <scope>IDENTIFICATION</scope>
    <source>
        <strain evidence="3">Glennie</strain>
    </source>
</reference>
<dbReference type="InterPro" id="IPR011992">
    <property type="entry name" value="EF-hand-dom_pair"/>
</dbReference>
<reference evidence="3" key="3">
    <citation type="submission" date="2025-09" db="UniProtKB">
        <authorList>
            <consortium name="Ensembl"/>
        </authorList>
    </citation>
    <scope>IDENTIFICATION</scope>
    <source>
        <strain evidence="3">Glennie</strain>
    </source>
</reference>
<dbReference type="PANTHER" id="PTHR20875">
    <property type="entry name" value="EF-HAND CALCIUM-BINDING DOMAIN-CONTAINING PROTEIN 6-RELATED"/>
    <property type="match status" value="1"/>
</dbReference>
<dbReference type="InterPro" id="IPR002048">
    <property type="entry name" value="EF_hand_dom"/>
</dbReference>
<dbReference type="InParanoid" id="K7EBT0"/>
<dbReference type="Gene3D" id="1.10.238.10">
    <property type="entry name" value="EF-hand"/>
    <property type="match status" value="2"/>
</dbReference>
<dbReference type="Proteomes" id="UP000002279">
    <property type="component" value="Chromosome 14"/>
</dbReference>
<organism evidence="3 4">
    <name type="scientific">Ornithorhynchus anatinus</name>
    <name type="common">Duckbill platypus</name>
    <dbReference type="NCBI Taxonomy" id="9258"/>
    <lineage>
        <taxon>Eukaryota</taxon>
        <taxon>Metazoa</taxon>
        <taxon>Chordata</taxon>
        <taxon>Craniata</taxon>
        <taxon>Vertebrata</taxon>
        <taxon>Euteleostomi</taxon>
        <taxon>Mammalia</taxon>
        <taxon>Monotremata</taxon>
        <taxon>Ornithorhynchidae</taxon>
        <taxon>Ornithorhynchus</taxon>
    </lineage>
</organism>
<dbReference type="STRING" id="9258.ENSOANP00000030987"/>
<dbReference type="FunFam" id="1.10.238.10:FF:000179">
    <property type="entry name" value="EF-hand calcium-binding domain-containing protein 6"/>
    <property type="match status" value="1"/>
</dbReference>
<dbReference type="FunFam" id="1.10.238.10:FF:000243">
    <property type="entry name" value="EF-hand calcium binding domain 6"/>
    <property type="match status" value="1"/>
</dbReference>
<feature type="region of interest" description="Disordered" evidence="1">
    <location>
        <begin position="23"/>
        <end position="66"/>
    </location>
</feature>
<dbReference type="PANTHER" id="PTHR20875:SF2">
    <property type="entry name" value="EF-HAND CALCIUM-BINDING DOMAIN-CONTAINING PROTEIN 6"/>
    <property type="match status" value="1"/>
</dbReference>
<feature type="domain" description="EF-hand" evidence="2">
    <location>
        <begin position="205"/>
        <end position="235"/>
    </location>
</feature>
<dbReference type="AlphaFoldDB" id="K7EBT0"/>
<name>K7EBT0_ORNAN</name>
<protein>
    <recommendedName>
        <fullName evidence="2">EF-hand domain-containing protein</fullName>
    </recommendedName>
</protein>
<evidence type="ECO:0000313" key="3">
    <source>
        <dbReference type="Ensembl" id="ENSOANP00000030987.2"/>
    </source>
</evidence>
<evidence type="ECO:0000313" key="4">
    <source>
        <dbReference type="Proteomes" id="UP000002279"/>
    </source>
</evidence>
<feature type="compositionally biased region" description="Polar residues" evidence="1">
    <location>
        <begin position="46"/>
        <end position="66"/>
    </location>
</feature>
<dbReference type="Pfam" id="PF13499">
    <property type="entry name" value="EF-hand_7"/>
    <property type="match status" value="1"/>
</dbReference>
<dbReference type="HOGENOM" id="CLU_983406_0_0_1"/>
<dbReference type="Ensembl" id="ENSOANT00000040225.2">
    <property type="protein sequence ID" value="ENSOANP00000030987.2"/>
    <property type="gene ID" value="ENSOANG00000028635.2"/>
</dbReference>
<dbReference type="SUPFAM" id="SSF47473">
    <property type="entry name" value="EF-hand"/>
    <property type="match status" value="1"/>
</dbReference>
<proteinExistence type="predicted"/>
<dbReference type="GO" id="GO:0005509">
    <property type="term" value="F:calcium ion binding"/>
    <property type="evidence" value="ECO:0007669"/>
    <property type="project" value="InterPro"/>
</dbReference>
<dbReference type="Bgee" id="ENSOANG00000028635">
    <property type="expression patterns" value="Expressed in testis"/>
</dbReference>
<evidence type="ECO:0000256" key="1">
    <source>
        <dbReference type="SAM" id="MobiDB-lite"/>
    </source>
</evidence>
<keyword evidence="4" id="KW-1185">Reference proteome</keyword>
<sequence>MPLDTSGKLKYRDFLAKFCRKTATPPLTSTDPAGVPERGSKPASLSGGSTRSPQSKTAPAPTSHSQRLVPLSAAQTQVPPLLACKSSEWKLRNKIQSCWKALLKECSGKDLDQQGEMATADFWAVAEKFGLDLSKDDQQQLTAKYDKKSNGRFAYCDFLQGYVLLFTAKKPSLLRRLKIQKFPTPKLFAALLRIQPQILHCWRPLRRTFKHYDQARTGMMDVADFREVLQQYGISLSEEEFFHVKEYYDRTLSSKIAYNDFLRVFLQ</sequence>
<dbReference type="InterPro" id="IPR052603">
    <property type="entry name" value="EFCB6"/>
</dbReference>
<dbReference type="OMA" id="FFHISSY"/>
<dbReference type="PROSITE" id="PS50222">
    <property type="entry name" value="EF_HAND_2"/>
    <property type="match status" value="1"/>
</dbReference>
<dbReference type="eggNOG" id="KOG0027">
    <property type="taxonomic scope" value="Eukaryota"/>
</dbReference>
<evidence type="ECO:0000259" key="2">
    <source>
        <dbReference type="PROSITE" id="PS50222"/>
    </source>
</evidence>
<accession>K7EBT0</accession>
<reference evidence="3 4" key="1">
    <citation type="journal article" date="2008" name="Nature">
        <title>Genome analysis of the platypus reveals unique signatures of evolution.</title>
        <authorList>
            <person name="Warren W.C."/>
            <person name="Hillier L.W."/>
            <person name="Marshall Graves J.A."/>
            <person name="Birney E."/>
            <person name="Ponting C.P."/>
            <person name="Grutzner F."/>
            <person name="Belov K."/>
            <person name="Miller W."/>
            <person name="Clarke L."/>
            <person name="Chinwalla A.T."/>
            <person name="Yang S.P."/>
            <person name="Heger A."/>
            <person name="Locke D.P."/>
            <person name="Miethke P."/>
            <person name="Waters P.D."/>
            <person name="Veyrunes F."/>
            <person name="Fulton L."/>
            <person name="Fulton B."/>
            <person name="Graves T."/>
            <person name="Wallis J."/>
            <person name="Puente X.S."/>
            <person name="Lopez-Otin C."/>
            <person name="Ordonez G.R."/>
            <person name="Eichler E.E."/>
            <person name="Chen L."/>
            <person name="Cheng Z."/>
            <person name="Deakin J.E."/>
            <person name="Alsop A."/>
            <person name="Thompson K."/>
            <person name="Kirby P."/>
            <person name="Papenfuss A.T."/>
            <person name="Wakefield M.J."/>
            <person name="Olender T."/>
            <person name="Lancet D."/>
            <person name="Huttley G.A."/>
            <person name="Smit A.F."/>
            <person name="Pask A."/>
            <person name="Temple-Smith P."/>
            <person name="Batzer M.A."/>
            <person name="Walker J.A."/>
            <person name="Konkel M.K."/>
            <person name="Harris R.S."/>
            <person name="Whittington C.M."/>
            <person name="Wong E.S."/>
            <person name="Gemmell N.J."/>
            <person name="Buschiazzo E."/>
            <person name="Vargas Jentzsch I.M."/>
            <person name="Merkel A."/>
            <person name="Schmitz J."/>
            <person name="Zemann A."/>
            <person name="Churakov G."/>
            <person name="Kriegs J.O."/>
            <person name="Brosius J."/>
            <person name="Murchison E.P."/>
            <person name="Sachidanandam R."/>
            <person name="Smith C."/>
            <person name="Hannon G.J."/>
            <person name="Tsend-Ayush E."/>
            <person name="McMillan D."/>
            <person name="Attenborough R."/>
            <person name="Rens W."/>
            <person name="Ferguson-Smith M."/>
            <person name="Lefevre C.M."/>
            <person name="Sharp J.A."/>
            <person name="Nicholas K.R."/>
            <person name="Ray D.A."/>
            <person name="Kube M."/>
            <person name="Reinhardt R."/>
            <person name="Pringle T.H."/>
            <person name="Taylor J."/>
            <person name="Jones R.C."/>
            <person name="Nixon B."/>
            <person name="Dacheux J.L."/>
            <person name="Niwa H."/>
            <person name="Sekita Y."/>
            <person name="Huang X."/>
            <person name="Stark A."/>
            <person name="Kheradpour P."/>
            <person name="Kellis M."/>
            <person name="Flicek P."/>
            <person name="Chen Y."/>
            <person name="Webber C."/>
            <person name="Hardison R."/>
            <person name="Nelson J."/>
            <person name="Hallsworth-Pepin K."/>
            <person name="Delehaunty K."/>
            <person name="Markovic C."/>
            <person name="Minx P."/>
            <person name="Feng Y."/>
            <person name="Kremitzki C."/>
            <person name="Mitreva M."/>
            <person name="Glasscock J."/>
            <person name="Wylie T."/>
            <person name="Wohldmann P."/>
            <person name="Thiru P."/>
            <person name="Nhan M.N."/>
            <person name="Pohl C.S."/>
            <person name="Smith S.M."/>
            <person name="Hou S."/>
            <person name="Nefedov M."/>
            <person name="de Jong P.J."/>
            <person name="Renfree M.B."/>
            <person name="Mardis E.R."/>
            <person name="Wilson R.K."/>
        </authorList>
    </citation>
    <scope>NUCLEOTIDE SEQUENCE [LARGE SCALE GENOMIC DNA]</scope>
    <source>
        <strain evidence="3 4">Glennie</strain>
    </source>
</reference>
<dbReference type="GeneTree" id="ENSGT00390000013629"/>